<dbReference type="SUPFAM" id="SSF47729">
    <property type="entry name" value="IHF-like DNA-binding proteins"/>
    <property type="match status" value="1"/>
</dbReference>
<reference evidence="2" key="1">
    <citation type="submission" date="2021-06" db="EMBL/GenBank/DDBJ databases">
        <authorList>
            <person name="Nardi T."/>
            <person name="Nardi T."/>
        </authorList>
    </citation>
    <scope>NUCLEOTIDE SEQUENCE</scope>
</reference>
<comment type="similarity">
    <text evidence="1">Belongs to the bacterial histone-like protein family.</text>
</comment>
<keyword evidence="3" id="KW-1185">Reference proteome</keyword>
<accession>A0A8S4C273</accession>
<dbReference type="CDD" id="cd13836">
    <property type="entry name" value="IHF_B"/>
    <property type="match status" value="1"/>
</dbReference>
<dbReference type="AlphaFoldDB" id="A0A8S4C273"/>
<gene>
    <name evidence="2" type="ORF">MHYMCMPASI_01194</name>
</gene>
<sequence length="100" mass="11293">MARNSLFTKASIVNSLKKSHPELGNDLLEKVVDIFFNEITTALVCGDRVELRKFGSWVVRKREGKTVRNPRTNAKIVVGDKGSLYFRASRDLIKSLNTVK</sequence>
<proteinExistence type="inferred from homology"/>
<dbReference type="PANTHER" id="PTHR33175:SF5">
    <property type="entry name" value="INTEGRATION HOST FACTOR SUBUNIT BETA"/>
    <property type="match status" value="1"/>
</dbReference>
<name>A0A8S4C273_9ACAR</name>
<evidence type="ECO:0000313" key="3">
    <source>
        <dbReference type="Proteomes" id="UP000837675"/>
    </source>
</evidence>
<dbReference type="InterPro" id="IPR010992">
    <property type="entry name" value="IHF-like_DNA-bd_dom_sf"/>
</dbReference>
<evidence type="ECO:0000313" key="2">
    <source>
        <dbReference type="EMBL" id="CAG7600626.1"/>
    </source>
</evidence>
<protein>
    <submittedName>
        <fullName evidence="2">Integration host factor subunit beta</fullName>
    </submittedName>
</protein>
<dbReference type="GO" id="GO:0030527">
    <property type="term" value="F:structural constituent of chromatin"/>
    <property type="evidence" value="ECO:0007669"/>
    <property type="project" value="InterPro"/>
</dbReference>
<dbReference type="Pfam" id="PF00216">
    <property type="entry name" value="Bac_DNA_binding"/>
    <property type="match status" value="1"/>
</dbReference>
<dbReference type="SMART" id="SM00411">
    <property type="entry name" value="BHL"/>
    <property type="match status" value="1"/>
</dbReference>
<dbReference type="EMBL" id="CAJVAF010000357">
    <property type="protein sequence ID" value="CAG7600626.1"/>
    <property type="molecule type" value="Genomic_DNA"/>
</dbReference>
<dbReference type="InterPro" id="IPR000119">
    <property type="entry name" value="Hist_DNA-bd"/>
</dbReference>
<comment type="caution">
    <text evidence="2">The sequence shown here is derived from an EMBL/GenBank/DDBJ whole genome shotgun (WGS) entry which is preliminary data.</text>
</comment>
<dbReference type="GO" id="GO:0003677">
    <property type="term" value="F:DNA binding"/>
    <property type="evidence" value="ECO:0007669"/>
    <property type="project" value="InterPro"/>
</dbReference>
<organism evidence="2 3">
    <name type="scientific">Hyalomma marginatum</name>
    <dbReference type="NCBI Taxonomy" id="34627"/>
    <lineage>
        <taxon>Eukaryota</taxon>
        <taxon>Metazoa</taxon>
        <taxon>Ecdysozoa</taxon>
        <taxon>Arthropoda</taxon>
        <taxon>Chelicerata</taxon>
        <taxon>Arachnida</taxon>
        <taxon>Acari</taxon>
        <taxon>Parasitiformes</taxon>
        <taxon>Ixodida</taxon>
        <taxon>Ixodoidea</taxon>
        <taxon>Ixodidae</taxon>
        <taxon>Hyalomminae</taxon>
        <taxon>Hyalomma</taxon>
    </lineage>
</organism>
<evidence type="ECO:0000256" key="1">
    <source>
        <dbReference type="RuleBase" id="RU003939"/>
    </source>
</evidence>
<dbReference type="GO" id="GO:0005829">
    <property type="term" value="C:cytosol"/>
    <property type="evidence" value="ECO:0007669"/>
    <property type="project" value="TreeGrafter"/>
</dbReference>
<dbReference type="Gene3D" id="4.10.520.10">
    <property type="entry name" value="IHF-like DNA-binding proteins"/>
    <property type="match status" value="1"/>
</dbReference>
<dbReference type="PANTHER" id="PTHR33175">
    <property type="entry name" value="DNA-BINDING PROTEIN HU"/>
    <property type="match status" value="1"/>
</dbReference>
<dbReference type="Proteomes" id="UP000837675">
    <property type="component" value="Unassembled WGS sequence"/>
</dbReference>